<dbReference type="AlphaFoldDB" id="A9NR40"/>
<proteinExistence type="evidence at transcript level"/>
<dbReference type="EMBL" id="EF083766">
    <property type="protein sequence ID" value="ABK23101.1"/>
    <property type="molecule type" value="mRNA"/>
</dbReference>
<feature type="compositionally biased region" description="Basic and acidic residues" evidence="1">
    <location>
        <begin position="14"/>
        <end position="31"/>
    </location>
</feature>
<organism evidence="2">
    <name type="scientific">Picea sitchensis</name>
    <name type="common">Sitka spruce</name>
    <name type="synonym">Pinus sitchensis</name>
    <dbReference type="NCBI Taxonomy" id="3332"/>
    <lineage>
        <taxon>Eukaryota</taxon>
        <taxon>Viridiplantae</taxon>
        <taxon>Streptophyta</taxon>
        <taxon>Embryophyta</taxon>
        <taxon>Tracheophyta</taxon>
        <taxon>Spermatophyta</taxon>
        <taxon>Pinopsida</taxon>
        <taxon>Pinidae</taxon>
        <taxon>Conifers I</taxon>
        <taxon>Pinales</taxon>
        <taxon>Pinaceae</taxon>
        <taxon>Picea</taxon>
    </lineage>
</organism>
<sequence>MRAPFSHRGNHSRGAHEILRGHVHDEADGDRGGFPLQIEADKGFLSPLRRAGGRLHRHGGRPHEERLHYYGLQRSLPLLWPWRDST</sequence>
<evidence type="ECO:0000256" key="1">
    <source>
        <dbReference type="SAM" id="MobiDB-lite"/>
    </source>
</evidence>
<name>A9NR40_PICSI</name>
<reference evidence="2" key="1">
    <citation type="journal article" date="2008" name="BMC Genomics">
        <title>A conifer genomics resource of 200,000 spruce (Picea spp.) ESTs and 6,464 high-quality, sequence-finished full-length cDNAs for Sitka spruce (Picea sitchensis).</title>
        <authorList>
            <person name="Ralph S.G."/>
            <person name="Chun H.J."/>
            <person name="Kolosova N."/>
            <person name="Cooper D."/>
            <person name="Oddy C."/>
            <person name="Ritland C.E."/>
            <person name="Kirkpatrick R."/>
            <person name="Moore R."/>
            <person name="Barber S."/>
            <person name="Holt R.A."/>
            <person name="Jones S.J."/>
            <person name="Marra M.A."/>
            <person name="Douglas C.J."/>
            <person name="Ritland K."/>
            <person name="Bohlmann J."/>
        </authorList>
    </citation>
    <scope>NUCLEOTIDE SEQUENCE</scope>
    <source>
        <tissue evidence="2">Green portion of the leader tissue</tissue>
    </source>
</reference>
<accession>A9NR40</accession>
<protein>
    <submittedName>
        <fullName evidence="2">Uncharacterized protein</fullName>
    </submittedName>
</protein>
<evidence type="ECO:0000313" key="2">
    <source>
        <dbReference type="EMBL" id="ABK23101.1"/>
    </source>
</evidence>
<feature type="region of interest" description="Disordered" evidence="1">
    <location>
        <begin position="1"/>
        <end position="35"/>
    </location>
</feature>